<dbReference type="AlphaFoldDB" id="A0AAW2AEX5"/>
<dbReference type="Proteomes" id="UP001479290">
    <property type="component" value="Unassembled WGS sequence"/>
</dbReference>
<organism evidence="1 2">
    <name type="scientific">Culter alburnus</name>
    <name type="common">Topmouth culter</name>
    <dbReference type="NCBI Taxonomy" id="194366"/>
    <lineage>
        <taxon>Eukaryota</taxon>
        <taxon>Metazoa</taxon>
        <taxon>Chordata</taxon>
        <taxon>Craniata</taxon>
        <taxon>Vertebrata</taxon>
        <taxon>Euteleostomi</taxon>
        <taxon>Actinopterygii</taxon>
        <taxon>Neopterygii</taxon>
        <taxon>Teleostei</taxon>
        <taxon>Ostariophysi</taxon>
        <taxon>Cypriniformes</taxon>
        <taxon>Xenocyprididae</taxon>
        <taxon>Xenocypridinae</taxon>
        <taxon>Culter</taxon>
    </lineage>
</organism>
<protein>
    <submittedName>
        <fullName evidence="1">Uncharacterized protein</fullName>
    </submittedName>
</protein>
<proteinExistence type="predicted"/>
<evidence type="ECO:0000313" key="1">
    <source>
        <dbReference type="EMBL" id="KAK9971563.1"/>
    </source>
</evidence>
<accession>A0AAW2AEX5</accession>
<comment type="caution">
    <text evidence="1">The sequence shown here is derived from an EMBL/GenBank/DDBJ whole genome shotgun (WGS) entry which is preliminary data.</text>
</comment>
<gene>
    <name evidence="1" type="ORF">ABG768_024921</name>
</gene>
<dbReference type="EMBL" id="JAWDJR010000007">
    <property type="protein sequence ID" value="KAK9971563.1"/>
    <property type="molecule type" value="Genomic_DNA"/>
</dbReference>
<keyword evidence="2" id="KW-1185">Reference proteome</keyword>
<evidence type="ECO:0000313" key="2">
    <source>
        <dbReference type="Proteomes" id="UP001479290"/>
    </source>
</evidence>
<reference evidence="1 2" key="1">
    <citation type="submission" date="2024-05" db="EMBL/GenBank/DDBJ databases">
        <title>A high-quality chromosomal-level genome assembly of Topmouth culter (Culter alburnus).</title>
        <authorList>
            <person name="Zhao H."/>
        </authorList>
    </citation>
    <scope>NUCLEOTIDE SEQUENCE [LARGE SCALE GENOMIC DNA]</scope>
    <source>
        <strain evidence="1">CATC2023</strain>
        <tissue evidence="1">Muscle</tissue>
    </source>
</reference>
<sequence length="98" mass="11245">MHCMMQVPDSHQKVEMNTDTCELYPHSQPHLEASKAFQMGPDEASMHSPSLYKLKSRISWVAIDHGRGRNITEFSQVETWTKELFIVGDMASWEGHVL</sequence>
<name>A0AAW2AEX5_CULAL</name>